<evidence type="ECO:0000256" key="2">
    <source>
        <dbReference type="ARBA" id="ARBA00022448"/>
    </source>
</evidence>
<dbReference type="GO" id="GO:0035435">
    <property type="term" value="P:phosphate ion transmembrane transport"/>
    <property type="evidence" value="ECO:0007669"/>
    <property type="project" value="TreeGrafter"/>
</dbReference>
<comment type="similarity">
    <text evidence="6">Belongs to the inorganic phosphate transporter (PiT) (TC 2.A.20) family.</text>
</comment>
<dbReference type="PANTHER" id="PTHR11101">
    <property type="entry name" value="PHOSPHATE TRANSPORTER"/>
    <property type="match status" value="1"/>
</dbReference>
<organism evidence="7 8">
    <name type="scientific">Duncaniella dubosii</name>
    <dbReference type="NCBI Taxonomy" id="2518971"/>
    <lineage>
        <taxon>Bacteria</taxon>
        <taxon>Pseudomonadati</taxon>
        <taxon>Bacteroidota</taxon>
        <taxon>Bacteroidia</taxon>
        <taxon>Bacteroidales</taxon>
        <taxon>Muribaculaceae</taxon>
        <taxon>Duncaniella</taxon>
    </lineage>
</organism>
<dbReference type="EMBL" id="CP039396">
    <property type="protein sequence ID" value="QCD43565.1"/>
    <property type="molecule type" value="Genomic_DNA"/>
</dbReference>
<feature type="transmembrane region" description="Helical" evidence="6">
    <location>
        <begin position="312"/>
        <end position="330"/>
    </location>
</feature>
<keyword evidence="2 6" id="KW-0813">Transport</keyword>
<feature type="transmembrane region" description="Helical" evidence="6">
    <location>
        <begin position="189"/>
        <end position="209"/>
    </location>
</feature>
<proteinExistence type="inferred from homology"/>
<sequence>MDIVFLGIVIFLFLLAVFDLSVGVSNDAVNFLNSAIGSRAATFKVVITVAAVGVFVGASMSNGMMDIARHGIFRPEHFTFYDVICIFMAVMVTDIILLDVFNTLGMPTSTTVSMVFELLGAAFAISLLKMAGDSCDLTLGDLLNTEKAISVILGIFLSVAVAFVFGMVVQWLSRAIFTFNYRSRLRWKIGIFGGVASTAIIYFLLIKGIKDLAFMTPELKAWINGNTPLIIGGCFVFFTVLMQILHMLKVNVFKVVVLMGTFSLAMAFAGNDLVNFIGVPLSGLSAYNDYIANGTGDPGAFMMNSLNGSANTPVYFLLGAGVVMVVSLATSKKARKVVETSVNLTRQDVGDEMFGSSRLSRNLVRWTIGFVSWLKEYIPQGVRQWIGRRFNTSEVIMENGAAFDLVRGSVNLVLAGALIAAGTSLKLPLSTTYVTFMVAMGTSLADRAWGRESAVFRITGVISVIGGWFITAGVAFIAAGIIVTLMHFGGTPVMVIVAIAALVLLIRSNIVAKRKKADSADDVLFQTMLKTDDSTRVWGLLKEYLARQQSEFLNFAKDSYDKVATGFIGDEAKTLNRLEKSLMKEKDVLKSARRKETLCLRKASPDVAIEKSAWFHLSNNCCMAILYNLRRINEMCLEHVNNNFPLLPAKFVVDLTPLRERIDAIFDESVELIEHPDVNRTTALRKECDRVKDHISELSRSTYDHLREGDTRSLTVMYVYLNLLNETQELVSNMRKLLRASMKLNLPPRMR</sequence>
<feature type="transmembrane region" description="Helical" evidence="6">
    <location>
        <begin position="488"/>
        <end position="506"/>
    </location>
</feature>
<keyword evidence="3 6" id="KW-0812">Transmembrane</keyword>
<dbReference type="GO" id="GO:0005315">
    <property type="term" value="F:phosphate transmembrane transporter activity"/>
    <property type="evidence" value="ECO:0007669"/>
    <property type="project" value="InterPro"/>
</dbReference>
<dbReference type="Pfam" id="PF01384">
    <property type="entry name" value="PHO4"/>
    <property type="match status" value="1"/>
</dbReference>
<feature type="transmembrane region" description="Helical" evidence="6">
    <location>
        <begin position="229"/>
        <end position="248"/>
    </location>
</feature>
<dbReference type="AlphaFoldDB" id="A0A4P7W7W9"/>
<keyword evidence="8" id="KW-1185">Reference proteome</keyword>
<feature type="transmembrane region" description="Helical" evidence="6">
    <location>
        <begin position="148"/>
        <end position="169"/>
    </location>
</feature>
<evidence type="ECO:0000256" key="3">
    <source>
        <dbReference type="ARBA" id="ARBA00022692"/>
    </source>
</evidence>
<evidence type="ECO:0000256" key="1">
    <source>
        <dbReference type="ARBA" id="ARBA00004141"/>
    </source>
</evidence>
<evidence type="ECO:0000256" key="6">
    <source>
        <dbReference type="RuleBase" id="RU363058"/>
    </source>
</evidence>
<comment type="subcellular location">
    <subcellularLocation>
        <location evidence="1 6">Membrane</location>
        <topology evidence="1 6">Multi-pass membrane protein</topology>
    </subcellularLocation>
</comment>
<dbReference type="RefSeq" id="WP_136416928.1">
    <property type="nucleotide sequence ID" value="NZ_CP039396.1"/>
</dbReference>
<feature type="transmembrane region" description="Helical" evidence="6">
    <location>
        <begin position="41"/>
        <end position="58"/>
    </location>
</feature>
<feature type="transmembrane region" description="Helical" evidence="6">
    <location>
        <begin position="78"/>
        <end position="98"/>
    </location>
</feature>
<dbReference type="PANTHER" id="PTHR11101:SF16">
    <property type="entry name" value="PHOSPHATE TRANSPORTER"/>
    <property type="match status" value="1"/>
</dbReference>
<name>A0A4P7W7W9_9BACT</name>
<dbReference type="GO" id="GO:0016020">
    <property type="term" value="C:membrane"/>
    <property type="evidence" value="ECO:0007669"/>
    <property type="project" value="UniProtKB-SubCell"/>
</dbReference>
<keyword evidence="4 6" id="KW-1133">Transmembrane helix</keyword>
<evidence type="ECO:0000313" key="8">
    <source>
        <dbReference type="Proteomes" id="UP000297149"/>
    </source>
</evidence>
<feature type="transmembrane region" description="Helical" evidence="6">
    <location>
        <begin position="6"/>
        <end position="29"/>
    </location>
</feature>
<keyword evidence="5 6" id="KW-0472">Membrane</keyword>
<feature type="transmembrane region" description="Helical" evidence="6">
    <location>
        <begin position="461"/>
        <end position="482"/>
    </location>
</feature>
<accession>A0A4P7W7W9</accession>
<feature type="transmembrane region" description="Helical" evidence="6">
    <location>
        <begin position="255"/>
        <end position="277"/>
    </location>
</feature>
<dbReference type="InterPro" id="IPR001204">
    <property type="entry name" value="Phos_transporter"/>
</dbReference>
<evidence type="ECO:0000313" key="7">
    <source>
        <dbReference type="EMBL" id="QCD43565.1"/>
    </source>
</evidence>
<evidence type="ECO:0000256" key="4">
    <source>
        <dbReference type="ARBA" id="ARBA00022989"/>
    </source>
</evidence>
<gene>
    <name evidence="7" type="ORF">E7747_15685</name>
</gene>
<dbReference type="KEGG" id="ddb:E7747_15685"/>
<evidence type="ECO:0000256" key="5">
    <source>
        <dbReference type="ARBA" id="ARBA00023136"/>
    </source>
</evidence>
<protein>
    <recommendedName>
        <fullName evidence="6">Phosphate transporter</fullName>
    </recommendedName>
</protein>
<keyword evidence="6" id="KW-0592">Phosphate transport</keyword>
<reference evidence="8" key="1">
    <citation type="submission" date="2019-02" db="EMBL/GenBank/DDBJ databases">
        <title>Isolation and identification of novel species under the genus Muribaculum.</title>
        <authorList>
            <person name="Miyake S."/>
            <person name="Ding Y."/>
            <person name="Low A."/>
            <person name="Soh M."/>
            <person name="Seedorf H."/>
        </authorList>
    </citation>
    <scope>NUCLEOTIDE SEQUENCE [LARGE SCALE GENOMIC DNA]</scope>
    <source>
        <strain evidence="8">H5</strain>
    </source>
</reference>
<dbReference type="Proteomes" id="UP000297149">
    <property type="component" value="Chromosome"/>
</dbReference>